<accession>A0A1I7UW77</accession>
<proteinExistence type="predicted"/>
<evidence type="ECO:0000313" key="3">
    <source>
        <dbReference type="WBParaSite" id="Csp11.Scaffold630.g19962.t1"/>
    </source>
</evidence>
<dbReference type="PANTHER" id="PTHR35182">
    <property type="entry name" value="PROTEIN CBG13762"/>
    <property type="match status" value="1"/>
</dbReference>
<evidence type="ECO:0000313" key="2">
    <source>
        <dbReference type="Proteomes" id="UP000095282"/>
    </source>
</evidence>
<keyword evidence="1" id="KW-0732">Signal</keyword>
<dbReference type="Proteomes" id="UP000095282">
    <property type="component" value="Unplaced"/>
</dbReference>
<name>A0A1I7UW77_9PELO</name>
<dbReference type="AlphaFoldDB" id="A0A1I7UW77"/>
<feature type="signal peptide" evidence="1">
    <location>
        <begin position="1"/>
        <end position="19"/>
    </location>
</feature>
<feature type="chain" id="PRO_5009309477" evidence="1">
    <location>
        <begin position="20"/>
        <end position="124"/>
    </location>
</feature>
<reference evidence="3" key="1">
    <citation type="submission" date="2016-11" db="UniProtKB">
        <authorList>
            <consortium name="WormBaseParasite"/>
        </authorList>
    </citation>
    <scope>IDENTIFICATION</scope>
</reference>
<dbReference type="WBParaSite" id="Csp11.Scaffold630.g19962.t1">
    <property type="protein sequence ID" value="Csp11.Scaffold630.g19962.t1"/>
    <property type="gene ID" value="Csp11.Scaffold630.g19962"/>
</dbReference>
<dbReference type="PANTHER" id="PTHR35182:SF1">
    <property type="entry name" value="COLD-SHOCK PROTEIN-RELATED"/>
    <property type="match status" value="1"/>
</dbReference>
<keyword evidence="2" id="KW-1185">Reference proteome</keyword>
<sequence>MGCNLKMFLLFILLNACAASPPSISYKVNTTVIIPTPPSVDYRRIVQIAPNKFEEQRYNVCNGANGSSCGFWYDDTKTVKKIPSGHTSYDKKKKALVIKNMRASDAGQYMIGNKKHLRNLTVQE</sequence>
<evidence type="ECO:0000256" key="1">
    <source>
        <dbReference type="SAM" id="SignalP"/>
    </source>
</evidence>
<protein>
    <submittedName>
        <fullName evidence="3">Lipoprotein</fullName>
    </submittedName>
</protein>
<organism evidence="2 3">
    <name type="scientific">Caenorhabditis tropicalis</name>
    <dbReference type="NCBI Taxonomy" id="1561998"/>
    <lineage>
        <taxon>Eukaryota</taxon>
        <taxon>Metazoa</taxon>
        <taxon>Ecdysozoa</taxon>
        <taxon>Nematoda</taxon>
        <taxon>Chromadorea</taxon>
        <taxon>Rhabditida</taxon>
        <taxon>Rhabditina</taxon>
        <taxon>Rhabditomorpha</taxon>
        <taxon>Rhabditoidea</taxon>
        <taxon>Rhabditidae</taxon>
        <taxon>Peloderinae</taxon>
        <taxon>Caenorhabditis</taxon>
    </lineage>
</organism>